<dbReference type="GO" id="GO:0004175">
    <property type="term" value="F:endopeptidase activity"/>
    <property type="evidence" value="ECO:0007669"/>
    <property type="project" value="UniProtKB-ARBA"/>
</dbReference>
<dbReference type="AlphaFoldDB" id="A0A0C2VS05"/>
<feature type="transmembrane region" description="Helical" evidence="1">
    <location>
        <begin position="110"/>
        <end position="130"/>
    </location>
</feature>
<accession>A0A0C2VS05</accession>
<proteinExistence type="predicted"/>
<feature type="transmembrane region" description="Helical" evidence="1">
    <location>
        <begin position="202"/>
        <end position="223"/>
    </location>
</feature>
<dbReference type="OrthoDB" id="449657at2"/>
<evidence type="ECO:0000313" key="3">
    <source>
        <dbReference type="EMBL" id="KIL46773.1"/>
    </source>
</evidence>
<dbReference type="STRING" id="889306.KP78_18910"/>
<feature type="domain" description="CAAX prenyl protease 2/Lysostaphin resistance protein A-like" evidence="2">
    <location>
        <begin position="116"/>
        <end position="212"/>
    </location>
</feature>
<name>A0A0C2VS05_9BACL</name>
<feature type="transmembrane region" description="Helical" evidence="1">
    <location>
        <begin position="170"/>
        <end position="190"/>
    </location>
</feature>
<comment type="caution">
    <text evidence="3">The sequence shown here is derived from an EMBL/GenBank/DDBJ whole genome shotgun (WGS) entry which is preliminary data.</text>
</comment>
<dbReference type="Proteomes" id="UP000031938">
    <property type="component" value="Unassembled WGS sequence"/>
</dbReference>
<sequence length="225" mass="26138">MKLTLVVYLFALLSILFLIVTEQWLAVSYLHKTLIKISLFFVIPLIFIRLFTSHDVWQLLRWHPIHPMKKLAAVIIGVSCIAIILTSYYLIGFKINWSIVMEDTVERLGISARIFPFVALYITFVNSFLEEWFFRGFLHIKLISYVGHWPASILSASLFAFYHLAVFLSWFDWTILVLCLVSLFTVGVILNELNRNHRHIYASWIVHILADVGVMLVGFHLFYGG</sequence>
<evidence type="ECO:0000313" key="4">
    <source>
        <dbReference type="Proteomes" id="UP000031938"/>
    </source>
</evidence>
<gene>
    <name evidence="3" type="ORF">KP78_18910</name>
</gene>
<dbReference type="GO" id="GO:0080120">
    <property type="term" value="P:CAAX-box protein maturation"/>
    <property type="evidence" value="ECO:0007669"/>
    <property type="project" value="UniProtKB-ARBA"/>
</dbReference>
<evidence type="ECO:0000256" key="1">
    <source>
        <dbReference type="SAM" id="Phobius"/>
    </source>
</evidence>
<feature type="transmembrane region" description="Helical" evidence="1">
    <location>
        <begin position="7"/>
        <end position="27"/>
    </location>
</feature>
<evidence type="ECO:0000259" key="2">
    <source>
        <dbReference type="Pfam" id="PF02517"/>
    </source>
</evidence>
<dbReference type="PATRIC" id="fig|889306.3.peg.1906"/>
<reference evidence="3 4" key="1">
    <citation type="submission" date="2015-01" db="EMBL/GenBank/DDBJ databases">
        <title>Genome sequencing of Jeotgalibacillus soli.</title>
        <authorList>
            <person name="Goh K.M."/>
            <person name="Chan K.-G."/>
            <person name="Yaakop A.S."/>
            <person name="Ee R."/>
            <person name="Gan H.M."/>
            <person name="Chan C.S."/>
        </authorList>
    </citation>
    <scope>NUCLEOTIDE SEQUENCE [LARGE SCALE GENOMIC DNA]</scope>
    <source>
        <strain evidence="3 4">P9</strain>
    </source>
</reference>
<dbReference type="RefSeq" id="WP_041088173.1">
    <property type="nucleotide sequence ID" value="NZ_JXRP01000016.1"/>
</dbReference>
<feature type="transmembrane region" description="Helical" evidence="1">
    <location>
        <begin position="33"/>
        <end position="51"/>
    </location>
</feature>
<dbReference type="EMBL" id="JXRP01000016">
    <property type="protein sequence ID" value="KIL46773.1"/>
    <property type="molecule type" value="Genomic_DNA"/>
</dbReference>
<keyword evidence="4" id="KW-1185">Reference proteome</keyword>
<dbReference type="InterPro" id="IPR003675">
    <property type="entry name" value="Rce1/LyrA-like_dom"/>
</dbReference>
<protein>
    <recommendedName>
        <fullName evidence="2">CAAX prenyl protease 2/Lysostaphin resistance protein A-like domain-containing protein</fullName>
    </recommendedName>
</protein>
<dbReference type="Pfam" id="PF02517">
    <property type="entry name" value="Rce1-like"/>
    <property type="match status" value="1"/>
</dbReference>
<organism evidence="3 4">
    <name type="scientific">Jeotgalibacillus soli</name>
    <dbReference type="NCBI Taxonomy" id="889306"/>
    <lineage>
        <taxon>Bacteria</taxon>
        <taxon>Bacillati</taxon>
        <taxon>Bacillota</taxon>
        <taxon>Bacilli</taxon>
        <taxon>Bacillales</taxon>
        <taxon>Caryophanaceae</taxon>
        <taxon>Jeotgalibacillus</taxon>
    </lineage>
</organism>
<keyword evidence="1" id="KW-0472">Membrane</keyword>
<keyword evidence="1" id="KW-1133">Transmembrane helix</keyword>
<feature type="transmembrane region" description="Helical" evidence="1">
    <location>
        <begin position="71"/>
        <end position="90"/>
    </location>
</feature>
<feature type="transmembrane region" description="Helical" evidence="1">
    <location>
        <begin position="142"/>
        <end position="164"/>
    </location>
</feature>
<keyword evidence="1" id="KW-0812">Transmembrane</keyword>